<dbReference type="InterPro" id="IPR011727">
    <property type="entry name" value="CHP02117"/>
</dbReference>
<evidence type="ECO:0000313" key="1">
    <source>
        <dbReference type="EMBL" id="CAA9547049.1"/>
    </source>
</evidence>
<accession>A0A6J4UEK3</accession>
<organism evidence="1">
    <name type="scientific">uncultured Sphingosinicella sp</name>
    <dbReference type="NCBI Taxonomy" id="478748"/>
    <lineage>
        <taxon>Bacteria</taxon>
        <taxon>Pseudomonadati</taxon>
        <taxon>Pseudomonadota</taxon>
        <taxon>Alphaproteobacteria</taxon>
        <taxon>Sphingomonadales</taxon>
        <taxon>Sphingosinicellaceae</taxon>
        <taxon>Sphingosinicella</taxon>
        <taxon>environmental samples</taxon>
    </lineage>
</organism>
<dbReference type="AlphaFoldDB" id="A0A6J4UEK3"/>
<dbReference type="Pfam" id="PF09601">
    <property type="entry name" value="DUF2459"/>
    <property type="match status" value="1"/>
</dbReference>
<dbReference type="EMBL" id="CADCWD010000090">
    <property type="protein sequence ID" value="CAA9547049.1"/>
    <property type="molecule type" value="Genomic_DNA"/>
</dbReference>
<proteinExistence type="predicted"/>
<reference evidence="1" key="1">
    <citation type="submission" date="2020-02" db="EMBL/GenBank/DDBJ databases">
        <authorList>
            <person name="Meier V. D."/>
        </authorList>
    </citation>
    <scope>NUCLEOTIDE SEQUENCE</scope>
    <source>
        <strain evidence="1">AVDCRST_MAG23</strain>
    </source>
</reference>
<sequence>MKRMWRAAAWALGVLAALPLLYALAALIGGLIPANAGWEEPRDGVVVFVRTNGVHTWIMVPTVNAQMDWRPLAPAAHIRDPRYAGNYLALGYGNREFYLNTPRWADLRPRTALAAAFGGGRSLMHVEHEWNPRVNEDQQRLVLTPDQYRRLAGHMVRSFELDEAGRTRPLLGRGYGPADVFYEARGPYNAFLTCNEWTGAALRAAGVRTGIWTPFSQSITARL</sequence>
<evidence type="ECO:0008006" key="2">
    <source>
        <dbReference type="Google" id="ProtNLM"/>
    </source>
</evidence>
<gene>
    <name evidence="1" type="ORF">AVDCRST_MAG23-2635</name>
</gene>
<protein>
    <recommendedName>
        <fullName evidence="2">TIGR02117 family protein</fullName>
    </recommendedName>
</protein>
<dbReference type="NCBIfam" id="TIGR02117">
    <property type="entry name" value="chp_urease_rgn"/>
    <property type="match status" value="1"/>
</dbReference>
<name>A0A6J4UEK3_9SPHN</name>